<dbReference type="Proteomes" id="UP001597405">
    <property type="component" value="Unassembled WGS sequence"/>
</dbReference>
<sequence length="145" mass="16413">MEWTLSTSENPPSIYLGEQLVVRRTAGGGWEVGHDGQWRSLREPRDYWRVVILLEKPMPEVVAAVGKFGDDFPYVNVVYSGLLMSQNWARLAVGWIPLLPAADQGMLVPTLADIEKTSAFDQNLRRTARQMRKLIERAAGMTEIR</sequence>
<evidence type="ECO:0000313" key="1">
    <source>
        <dbReference type="EMBL" id="MFD1984031.1"/>
    </source>
</evidence>
<evidence type="ECO:0000313" key="2">
    <source>
        <dbReference type="Proteomes" id="UP001597405"/>
    </source>
</evidence>
<reference evidence="2" key="1">
    <citation type="journal article" date="2019" name="Int. J. Syst. Evol. Microbiol.">
        <title>The Global Catalogue of Microorganisms (GCM) 10K type strain sequencing project: providing services to taxonomists for standard genome sequencing and annotation.</title>
        <authorList>
            <consortium name="The Broad Institute Genomics Platform"/>
            <consortium name="The Broad Institute Genome Sequencing Center for Infectious Disease"/>
            <person name="Wu L."/>
            <person name="Ma J."/>
        </authorList>
    </citation>
    <scope>NUCLEOTIDE SEQUENCE [LARGE SCALE GENOMIC DNA]</scope>
    <source>
        <strain evidence="2">CGMCC 1.16225</strain>
    </source>
</reference>
<dbReference type="EMBL" id="JBHUGZ010000010">
    <property type="protein sequence ID" value="MFD1984031.1"/>
    <property type="molecule type" value="Genomic_DNA"/>
</dbReference>
<dbReference type="RefSeq" id="WP_379099428.1">
    <property type="nucleotide sequence ID" value="NZ_JBHUGZ010000010.1"/>
</dbReference>
<protein>
    <submittedName>
        <fullName evidence="1">Uncharacterized protein</fullName>
    </submittedName>
</protein>
<organism evidence="1 2">
    <name type="scientific">Mesorhizobium newzealandense</name>
    <dbReference type="NCBI Taxonomy" id="1300302"/>
    <lineage>
        <taxon>Bacteria</taxon>
        <taxon>Pseudomonadati</taxon>
        <taxon>Pseudomonadota</taxon>
        <taxon>Alphaproteobacteria</taxon>
        <taxon>Hyphomicrobiales</taxon>
        <taxon>Phyllobacteriaceae</taxon>
        <taxon>Mesorhizobium</taxon>
    </lineage>
</organism>
<accession>A0ABW4UAD8</accession>
<name>A0ABW4UAD8_9HYPH</name>
<gene>
    <name evidence="1" type="ORF">ACFSOZ_15350</name>
</gene>
<comment type="caution">
    <text evidence="1">The sequence shown here is derived from an EMBL/GenBank/DDBJ whole genome shotgun (WGS) entry which is preliminary data.</text>
</comment>
<proteinExistence type="predicted"/>
<keyword evidence="2" id="KW-1185">Reference proteome</keyword>